<keyword evidence="4" id="KW-0805">Transcription regulation</keyword>
<keyword evidence="2 8" id="KW-0158">Chromosome</keyword>
<keyword evidence="6" id="KW-0804">Transcription</keyword>
<keyword evidence="13" id="KW-1185">Reference proteome</keyword>
<evidence type="ECO:0000256" key="1">
    <source>
        <dbReference type="ARBA" id="ARBA00010467"/>
    </source>
</evidence>
<comment type="subcellular location">
    <subcellularLocation>
        <location evidence="8">Nucleus</location>
    </subcellularLocation>
    <subcellularLocation>
        <location evidence="8">Chromosome</location>
        <location evidence="8">Telomere</location>
    </subcellularLocation>
</comment>
<evidence type="ECO:0000256" key="9">
    <source>
        <dbReference type="SAM" id="MobiDB-lite"/>
    </source>
</evidence>
<dbReference type="CDD" id="cd11655">
    <property type="entry name" value="rap1_myb-like"/>
    <property type="match status" value="1"/>
</dbReference>
<comment type="subunit">
    <text evidence="8">Homodimer.</text>
</comment>
<dbReference type="InterPro" id="IPR021661">
    <property type="entry name" value="Rap1_C"/>
</dbReference>
<dbReference type="GeneID" id="88172498"/>
<feature type="region of interest" description="Disordered" evidence="9">
    <location>
        <begin position="326"/>
        <end position="349"/>
    </location>
</feature>
<feature type="domain" description="TRF2-interacting telomeric protein/Rap1 C-terminal" evidence="11">
    <location>
        <begin position="534"/>
        <end position="621"/>
    </location>
</feature>
<keyword evidence="7 8" id="KW-0539">Nucleus</keyword>
<evidence type="ECO:0000313" key="12">
    <source>
        <dbReference type="EMBL" id="WPK24170.1"/>
    </source>
</evidence>
<comment type="similarity">
    <text evidence="1 8">Belongs to the RAP1 family.</text>
</comment>
<dbReference type="Pfam" id="PF09197">
    <property type="entry name" value="Rap1-DNA-bind"/>
    <property type="match status" value="1"/>
</dbReference>
<keyword evidence="5" id="KW-0010">Activator</keyword>
<dbReference type="PANTHER" id="PTHR16466">
    <property type="entry name" value="TELOMERE REPEAT-BINDING FACTOR 2-INTERACTING PROTEIN 1"/>
    <property type="match status" value="1"/>
</dbReference>
<dbReference type="GO" id="GO:0010833">
    <property type="term" value="P:telomere maintenance via telomere lengthening"/>
    <property type="evidence" value="ECO:0007669"/>
    <property type="project" value="UniProtKB-UniRule"/>
</dbReference>
<dbReference type="GO" id="GO:0031848">
    <property type="term" value="P:protection from non-homologous end joining at telomere"/>
    <property type="evidence" value="ECO:0007669"/>
    <property type="project" value="TreeGrafter"/>
</dbReference>
<name>A0AAX4H6M9_9ASCO</name>
<dbReference type="GO" id="GO:0070187">
    <property type="term" value="C:shelterin complex"/>
    <property type="evidence" value="ECO:0007669"/>
    <property type="project" value="TreeGrafter"/>
</dbReference>
<sequence length="624" mass="71727">MPPQPPSPPRNIPPAIFRDSNNHPLEFFIGEDEPDFNYYANQILAHGGVVHSNTEVLVHLPDIIHLSTRNWPRRMTVAFSYIDDAIKTGVVPRIPNHPQGFAEHRENEGKKRELEMADFLGDKRKRSGNTGKTTTKFTPEQDHFILEEVRMKPRHRTLHLFFEKLARNLEILRGHTGNSVRSRYRLQLENKLGYVYKTDTDDNLILDETRLRIAIPVEASQTMKRKYTAEDDYNLCCAIVDLVRENKTLVTFDTAAKTDEELLERHKYPMNEEKFLVLISFFDRFALQNPQHSLSSWRDRYRKFARPFGVQKYIEKYKFELNSKDGPLPMKNMTRRPNKMSASSNEDRLSRDIKKVLRSRAKPSFNSSQHHESMHMDPHMGVMSAPMDDSAAAAVAVANMAVASMNDKSTMLIDPNIHEVLREANAEAGLVNIHEDIRLDPSLTNVEHHQHPHLHQHLDLDHSAFNDIAIKVGGHNSSSQTYPFDCKFMDSSVNETDLFTHTFTSSDQREVLSSINEILLSSTAEDLNKVTQQLEQLGFTSRYVKHIFCVTGGDAGRLLEFFQHMFQVLEESGSRDLDQLLYLYEKDGFWTPEADEALTTGHQSSLQYMSPESINARQKFLGFE</sequence>
<evidence type="ECO:0000256" key="6">
    <source>
        <dbReference type="ARBA" id="ARBA00023163"/>
    </source>
</evidence>
<dbReference type="GO" id="GO:0042162">
    <property type="term" value="F:telomeric DNA binding"/>
    <property type="evidence" value="ECO:0007669"/>
    <property type="project" value="TreeGrafter"/>
</dbReference>
<evidence type="ECO:0000256" key="3">
    <source>
        <dbReference type="ARBA" id="ARBA00022895"/>
    </source>
</evidence>
<evidence type="ECO:0000256" key="5">
    <source>
        <dbReference type="ARBA" id="ARBA00023159"/>
    </source>
</evidence>
<accession>A0AAX4H6M9</accession>
<dbReference type="InterPro" id="IPR015280">
    <property type="entry name" value="Rap1_DNA-bd"/>
</dbReference>
<dbReference type="Pfam" id="PF11626">
    <property type="entry name" value="Rap1_C"/>
    <property type="match status" value="1"/>
</dbReference>
<dbReference type="Gene3D" id="1.10.10.60">
    <property type="entry name" value="Homeodomain-like"/>
    <property type="match status" value="2"/>
</dbReference>
<dbReference type="SUPFAM" id="SSF46689">
    <property type="entry name" value="Homeodomain-like"/>
    <property type="match status" value="2"/>
</dbReference>
<evidence type="ECO:0000313" key="13">
    <source>
        <dbReference type="Proteomes" id="UP001338582"/>
    </source>
</evidence>
<evidence type="ECO:0000259" key="11">
    <source>
        <dbReference type="Pfam" id="PF11626"/>
    </source>
</evidence>
<evidence type="ECO:0000259" key="10">
    <source>
        <dbReference type="Pfam" id="PF09197"/>
    </source>
</evidence>
<dbReference type="InterPro" id="IPR009057">
    <property type="entry name" value="Homeodomain-like_sf"/>
</dbReference>
<dbReference type="PANTHER" id="PTHR16466:SF6">
    <property type="entry name" value="TELOMERIC REPEAT-BINDING FACTOR 2-INTERACTING PROTEIN 1"/>
    <property type="match status" value="1"/>
</dbReference>
<dbReference type="AlphaFoldDB" id="A0AAX4H6M9"/>
<dbReference type="KEGG" id="asau:88172498"/>
<evidence type="ECO:0000256" key="2">
    <source>
        <dbReference type="ARBA" id="ARBA00022454"/>
    </source>
</evidence>
<evidence type="ECO:0000256" key="8">
    <source>
        <dbReference type="RuleBase" id="RU367107"/>
    </source>
</evidence>
<organism evidence="12 13">
    <name type="scientific">Australozyma saopauloensis</name>
    <dbReference type="NCBI Taxonomy" id="291208"/>
    <lineage>
        <taxon>Eukaryota</taxon>
        <taxon>Fungi</taxon>
        <taxon>Dikarya</taxon>
        <taxon>Ascomycota</taxon>
        <taxon>Saccharomycotina</taxon>
        <taxon>Pichiomycetes</taxon>
        <taxon>Metschnikowiaceae</taxon>
        <taxon>Australozyma</taxon>
    </lineage>
</organism>
<proteinExistence type="inferred from homology"/>
<feature type="domain" description="Rap1 DNA-binding" evidence="10">
    <location>
        <begin position="226"/>
        <end position="334"/>
    </location>
</feature>
<reference evidence="12 13" key="1">
    <citation type="submission" date="2023-10" db="EMBL/GenBank/DDBJ databases">
        <title>Draft Genome Sequence of Candida saopaulonensis from a very Premature Infant with Sepsis.</title>
        <authorList>
            <person name="Ning Y."/>
            <person name="Dai R."/>
            <person name="Xiao M."/>
            <person name="Xu Y."/>
            <person name="Yan Q."/>
            <person name="Zhang L."/>
        </authorList>
    </citation>
    <scope>NUCLEOTIDE SEQUENCE [LARGE SCALE GENOMIC DNA]</scope>
    <source>
        <strain evidence="12 13">19XY460</strain>
    </source>
</reference>
<dbReference type="RefSeq" id="XP_062876553.1">
    <property type="nucleotide sequence ID" value="XM_063020483.1"/>
</dbReference>
<comment type="function">
    <text evidence="8">Involved in the regulation of telomere length, clustering and has a specific role in telomere position effect (TPE).</text>
</comment>
<dbReference type="InterPro" id="IPR039595">
    <property type="entry name" value="TE2IP/Rap1"/>
</dbReference>
<protein>
    <recommendedName>
        <fullName evidence="8">DNA-binding protein RAP1</fullName>
    </recommendedName>
</protein>
<keyword evidence="3 8" id="KW-0779">Telomere</keyword>
<evidence type="ECO:0000256" key="7">
    <source>
        <dbReference type="ARBA" id="ARBA00023242"/>
    </source>
</evidence>
<dbReference type="EMBL" id="CP138895">
    <property type="protein sequence ID" value="WPK24170.1"/>
    <property type="molecule type" value="Genomic_DNA"/>
</dbReference>
<dbReference type="Proteomes" id="UP001338582">
    <property type="component" value="Chromosome 2"/>
</dbReference>
<gene>
    <name evidence="12" type="ORF">PUMCH_001433</name>
</gene>
<evidence type="ECO:0000256" key="4">
    <source>
        <dbReference type="ARBA" id="ARBA00023015"/>
    </source>
</evidence>